<protein>
    <submittedName>
        <fullName evidence="2">Uncharacterized protein</fullName>
    </submittedName>
</protein>
<feature type="region of interest" description="Disordered" evidence="1">
    <location>
        <begin position="1"/>
        <end position="32"/>
    </location>
</feature>
<dbReference type="AlphaFoldDB" id="K0K9Z5"/>
<sequence>MQSAQESEQEAASGSDHDIDNQSVNNTHNNWTKNEKNLIEKFQTQMNYRIIPFTPGSGQNTVNVPLKTSPEMRSKIQNGLDHIPYIETKTKPLKFYNLKRHQSSDYKNSPFIRTCKEAIPVKAFYFMRSEERSSPLLLSDAGGHILNLFLYFRPAANDSIKSESDLRRHLIDSFTRIILDYYVKKDELENSNRSQDILNSALGYSSGEHDSYRFKPNESRPLLSNGIKGFNKLKLCFAFLPNKEPLLQTLETFINILTFGGEFKEIDAFAYSFENDTHEAFVIHGRNLNDDDENDMTQLSNLMNRFLYRSTTNSSLNRSNDYPSSNTPICFIPGISTYELVDPPPPSYQK</sequence>
<dbReference type="HOGENOM" id="CLU_073924_0_0_1"/>
<name>K0K9Z5_WICCF</name>
<accession>K0K9Z5</accession>
<dbReference type="EMBL" id="CAIF01000028">
    <property type="protein sequence ID" value="CCH41755.1"/>
    <property type="molecule type" value="Genomic_DNA"/>
</dbReference>
<proteinExistence type="predicted"/>
<organism evidence="2 3">
    <name type="scientific">Wickerhamomyces ciferrii (strain ATCC 14091 / BCRC 22168 / CBS 111 / JCM 3599 / NBRC 0793 / NRRL Y-1031 F-60-10)</name>
    <name type="common">Yeast</name>
    <name type="synonym">Pichia ciferrii</name>
    <dbReference type="NCBI Taxonomy" id="1206466"/>
    <lineage>
        <taxon>Eukaryota</taxon>
        <taxon>Fungi</taxon>
        <taxon>Dikarya</taxon>
        <taxon>Ascomycota</taxon>
        <taxon>Saccharomycotina</taxon>
        <taxon>Saccharomycetes</taxon>
        <taxon>Phaffomycetales</taxon>
        <taxon>Wickerhamomycetaceae</taxon>
        <taxon>Wickerhamomyces</taxon>
    </lineage>
</organism>
<comment type="caution">
    <text evidence="2">The sequence shown here is derived from an EMBL/GenBank/DDBJ whole genome shotgun (WGS) entry which is preliminary data.</text>
</comment>
<feature type="compositionally biased region" description="Polar residues" evidence="1">
    <location>
        <begin position="21"/>
        <end position="32"/>
    </location>
</feature>
<dbReference type="InParanoid" id="K0K9Z5"/>
<evidence type="ECO:0000313" key="2">
    <source>
        <dbReference type="EMBL" id="CCH41755.1"/>
    </source>
</evidence>
<evidence type="ECO:0000313" key="3">
    <source>
        <dbReference type="Proteomes" id="UP000009328"/>
    </source>
</evidence>
<gene>
    <name evidence="2" type="ORF">BN7_1294</name>
</gene>
<keyword evidence="3" id="KW-1185">Reference proteome</keyword>
<feature type="compositionally biased region" description="Low complexity" evidence="1">
    <location>
        <begin position="1"/>
        <end position="13"/>
    </location>
</feature>
<dbReference type="Proteomes" id="UP000009328">
    <property type="component" value="Unassembled WGS sequence"/>
</dbReference>
<reference evidence="2 3" key="1">
    <citation type="journal article" date="2012" name="Eukaryot. Cell">
        <title>Draft genome sequence of Wickerhamomyces ciferrii NRRL Y-1031 F-60-10.</title>
        <authorList>
            <person name="Schneider J."/>
            <person name="Andrea H."/>
            <person name="Blom J."/>
            <person name="Jaenicke S."/>
            <person name="Ruckert C."/>
            <person name="Schorsch C."/>
            <person name="Szczepanowski R."/>
            <person name="Farwick M."/>
            <person name="Goesmann A."/>
            <person name="Puhler A."/>
            <person name="Schaffer S."/>
            <person name="Tauch A."/>
            <person name="Kohler T."/>
            <person name="Brinkrolf K."/>
        </authorList>
    </citation>
    <scope>NUCLEOTIDE SEQUENCE [LARGE SCALE GENOMIC DNA]</scope>
    <source>
        <strain evidence="3">ATCC 14091 / BCRC 22168 / CBS 111 / JCM 3599 / NBRC 0793 / NRRL Y-1031 F-60-10</strain>
    </source>
</reference>
<evidence type="ECO:0000256" key="1">
    <source>
        <dbReference type="SAM" id="MobiDB-lite"/>
    </source>
</evidence>